<feature type="compositionally biased region" description="Gly residues" evidence="3">
    <location>
        <begin position="267"/>
        <end position="279"/>
    </location>
</feature>
<reference evidence="5" key="1">
    <citation type="journal article" date="2023" name="Mol. Phylogenet. Evol.">
        <title>Genome-scale phylogeny and comparative genomics of the fungal order Sordariales.</title>
        <authorList>
            <person name="Hensen N."/>
            <person name="Bonometti L."/>
            <person name="Westerberg I."/>
            <person name="Brannstrom I.O."/>
            <person name="Guillou S."/>
            <person name="Cros-Aarteil S."/>
            <person name="Calhoun S."/>
            <person name="Haridas S."/>
            <person name="Kuo A."/>
            <person name="Mondo S."/>
            <person name="Pangilinan J."/>
            <person name="Riley R."/>
            <person name="LaButti K."/>
            <person name="Andreopoulos B."/>
            <person name="Lipzen A."/>
            <person name="Chen C."/>
            <person name="Yan M."/>
            <person name="Daum C."/>
            <person name="Ng V."/>
            <person name="Clum A."/>
            <person name="Steindorff A."/>
            <person name="Ohm R.A."/>
            <person name="Martin F."/>
            <person name="Silar P."/>
            <person name="Natvig D.O."/>
            <person name="Lalanne C."/>
            <person name="Gautier V."/>
            <person name="Ament-Velasquez S.L."/>
            <person name="Kruys A."/>
            <person name="Hutchinson M.I."/>
            <person name="Powell A.J."/>
            <person name="Barry K."/>
            <person name="Miller A.N."/>
            <person name="Grigoriev I.V."/>
            <person name="Debuchy R."/>
            <person name="Gladieux P."/>
            <person name="Hiltunen Thoren M."/>
            <person name="Johannesson H."/>
        </authorList>
    </citation>
    <scope>NUCLEOTIDE SEQUENCE</scope>
    <source>
        <strain evidence="5">CBS 168.71</strain>
    </source>
</reference>
<evidence type="ECO:0000259" key="4">
    <source>
        <dbReference type="PROSITE" id="PS50250"/>
    </source>
</evidence>
<feature type="region of interest" description="Disordered" evidence="3">
    <location>
        <begin position="213"/>
        <end position="232"/>
    </location>
</feature>
<dbReference type="Pfam" id="PF01399">
    <property type="entry name" value="PCI"/>
    <property type="match status" value="1"/>
</dbReference>
<feature type="region of interest" description="Disordered" evidence="3">
    <location>
        <begin position="308"/>
        <end position="371"/>
    </location>
</feature>
<evidence type="ECO:0000313" key="6">
    <source>
        <dbReference type="Proteomes" id="UP001278766"/>
    </source>
</evidence>
<dbReference type="PANTHER" id="PTHR15350">
    <property type="entry name" value="COP9 SIGNALOSOME COMPLEX SUBUNIT 7/DENDRITIC CELL PROTEIN GA17"/>
    <property type="match status" value="1"/>
</dbReference>
<evidence type="ECO:0000256" key="3">
    <source>
        <dbReference type="SAM" id="MobiDB-lite"/>
    </source>
</evidence>
<protein>
    <recommendedName>
        <fullName evidence="4">PCI domain-containing protein</fullName>
    </recommendedName>
</protein>
<dbReference type="PROSITE" id="PS50250">
    <property type="entry name" value="PCI"/>
    <property type="match status" value="1"/>
</dbReference>
<proteinExistence type="inferred from homology"/>
<evidence type="ECO:0000313" key="5">
    <source>
        <dbReference type="EMBL" id="KAK3300123.1"/>
    </source>
</evidence>
<dbReference type="PANTHER" id="PTHR15350:SF5">
    <property type="entry name" value="COP9 SIGNALOSOME COMPLEX SUBUNIT 7"/>
    <property type="match status" value="1"/>
</dbReference>
<dbReference type="GO" id="GO:0008180">
    <property type="term" value="C:COP9 signalosome"/>
    <property type="evidence" value="ECO:0007669"/>
    <property type="project" value="UniProtKB-KW"/>
</dbReference>
<dbReference type="Proteomes" id="UP001278766">
    <property type="component" value="Unassembled WGS sequence"/>
</dbReference>
<dbReference type="EMBL" id="JAUEPN010000001">
    <property type="protein sequence ID" value="KAK3300123.1"/>
    <property type="molecule type" value="Genomic_DNA"/>
</dbReference>
<dbReference type="InterPro" id="IPR000717">
    <property type="entry name" value="PCI_dom"/>
</dbReference>
<dbReference type="AlphaFoldDB" id="A0AAE0LWF7"/>
<dbReference type="Pfam" id="PF22061">
    <property type="entry name" value="CSN7_HB_subdom"/>
    <property type="match status" value="1"/>
</dbReference>
<feature type="domain" description="PCI" evidence="4">
    <location>
        <begin position="1"/>
        <end position="153"/>
    </location>
</feature>
<comment type="caution">
    <text evidence="5">The sequence shown here is derived from an EMBL/GenBank/DDBJ whole genome shotgun (WGS) entry which is preliminary data.</text>
</comment>
<sequence length="371" mass="38711">MLSSKSATSPRAAADLVVRATSAPNTYIFTELLQAPQIQALNSSEEFAPYLTVLQIFSHGTYSTYTSNPGLPELNDAQRLKLRQLSLLTLAKKDSNISNPGSPALDYASLQAALDLPSRQALEELVISAIYAGLIKGQLNPKASHVQINSVSPLRDVAPTAIGGLLSSLQAWAGRCEATLESLSCQMTQLRADADRRAARAAARARDIDMLAEKEKGGKAPRRASLPSPTAAVGAAANAAPFRKDTRKFYNPHSQGPIPGPALHRGTSGGGGGGGGGNGNLFNTTNTTITTNSEMNSMLTVGGGSSFFTPGAPEPATGPADSGGTARLQVRMAKKRGSEQMDEEEADGMDGFTMGSVDGTDGTDETDETDE</sequence>
<accession>A0AAE0LWF7</accession>
<reference evidence="5" key="2">
    <citation type="submission" date="2023-06" db="EMBL/GenBank/DDBJ databases">
        <authorList>
            <consortium name="Lawrence Berkeley National Laboratory"/>
            <person name="Haridas S."/>
            <person name="Hensen N."/>
            <person name="Bonometti L."/>
            <person name="Westerberg I."/>
            <person name="Brannstrom I.O."/>
            <person name="Guillou S."/>
            <person name="Cros-Aarteil S."/>
            <person name="Calhoun S."/>
            <person name="Kuo A."/>
            <person name="Mondo S."/>
            <person name="Pangilinan J."/>
            <person name="Riley R."/>
            <person name="Labutti K."/>
            <person name="Andreopoulos B."/>
            <person name="Lipzen A."/>
            <person name="Chen C."/>
            <person name="Yanf M."/>
            <person name="Daum C."/>
            <person name="Ng V."/>
            <person name="Clum A."/>
            <person name="Steindorff A."/>
            <person name="Ohm R."/>
            <person name="Martin F."/>
            <person name="Silar P."/>
            <person name="Natvig D."/>
            <person name="Lalanne C."/>
            <person name="Gautier V."/>
            <person name="Ament-Velasquez S.L."/>
            <person name="Kruys A."/>
            <person name="Hutchinson M.I."/>
            <person name="Powell A.J."/>
            <person name="Barry K."/>
            <person name="Miller A.N."/>
            <person name="Grigoriev I.V."/>
            <person name="Debuchy R."/>
            <person name="Gladieux P."/>
            <person name="Thoren M.H."/>
            <person name="Johannesson H."/>
        </authorList>
    </citation>
    <scope>NUCLEOTIDE SEQUENCE</scope>
    <source>
        <strain evidence="5">CBS 168.71</strain>
    </source>
</reference>
<evidence type="ECO:0000256" key="2">
    <source>
        <dbReference type="ARBA" id="ARBA00022790"/>
    </source>
</evidence>
<dbReference type="SMART" id="SM00088">
    <property type="entry name" value="PINT"/>
    <property type="match status" value="1"/>
</dbReference>
<evidence type="ECO:0000256" key="1">
    <source>
        <dbReference type="ARBA" id="ARBA00008482"/>
    </source>
</evidence>
<gene>
    <name evidence="5" type="ORF">B0H64DRAFT_7505</name>
</gene>
<comment type="similarity">
    <text evidence="1">Belongs to the CSN7/EIF3M family. CSN7 subfamily.</text>
</comment>
<dbReference type="GeneID" id="87845662"/>
<keyword evidence="6" id="KW-1185">Reference proteome</keyword>
<keyword evidence="2" id="KW-0736">Signalosome</keyword>
<dbReference type="InterPro" id="IPR045237">
    <property type="entry name" value="COPS7/eIF3m"/>
</dbReference>
<feature type="region of interest" description="Disordered" evidence="3">
    <location>
        <begin position="254"/>
        <end position="284"/>
    </location>
</feature>
<feature type="compositionally biased region" description="Acidic residues" evidence="3">
    <location>
        <begin position="361"/>
        <end position="371"/>
    </location>
</feature>
<name>A0AAE0LWF7_9PEZI</name>
<feature type="compositionally biased region" description="Low complexity" evidence="3">
    <location>
        <begin position="309"/>
        <end position="320"/>
    </location>
</feature>
<dbReference type="RefSeq" id="XP_062663637.1">
    <property type="nucleotide sequence ID" value="XM_062808714.1"/>
</dbReference>
<organism evidence="5 6">
    <name type="scientific">Chaetomium fimeti</name>
    <dbReference type="NCBI Taxonomy" id="1854472"/>
    <lineage>
        <taxon>Eukaryota</taxon>
        <taxon>Fungi</taxon>
        <taxon>Dikarya</taxon>
        <taxon>Ascomycota</taxon>
        <taxon>Pezizomycotina</taxon>
        <taxon>Sordariomycetes</taxon>
        <taxon>Sordariomycetidae</taxon>
        <taxon>Sordariales</taxon>
        <taxon>Chaetomiaceae</taxon>
        <taxon>Chaetomium</taxon>
    </lineage>
</organism>